<accession>A0A0K2H2J4</accession>
<dbReference type="Proteomes" id="UP000058446">
    <property type="component" value="Chromosome"/>
</dbReference>
<keyword evidence="2" id="KW-0732">Signal</keyword>
<name>A0A0K2H2J4_9CORY</name>
<dbReference type="KEGG" id="clw:CLAC_11805"/>
<proteinExistence type="predicted"/>
<keyword evidence="4" id="KW-1185">Reference proteome</keyword>
<dbReference type="RefSeq" id="WP_053413048.1">
    <property type="nucleotide sequence ID" value="NZ_CP006841.1"/>
</dbReference>
<sequence length="172" mass="17354">MNKNATQPWRSGLIRGGAALATATLLAFGIVACGDATVNSEDVSSSAKASSSSAGAASESAEKDKPRSTTSKEPEINEPGAKRVDEAPDGQMPLSEADGGYLDDIIAAKVDVAGIEDQLIGAGRATCAEIPEAERKAMADAMAGQLIAQGRTKADAATVASAIAKAAKKAYC</sequence>
<dbReference type="STRING" id="1408189.CLAC_11805"/>
<feature type="signal peptide" evidence="2">
    <location>
        <begin position="1"/>
        <end position="27"/>
    </location>
</feature>
<protein>
    <submittedName>
        <fullName evidence="3">Uncharacterized protein</fullName>
    </submittedName>
</protein>
<dbReference type="PATRIC" id="fig|1408189.4.peg.2382"/>
<feature type="compositionally biased region" description="Basic and acidic residues" evidence="1">
    <location>
        <begin position="60"/>
        <end position="86"/>
    </location>
</feature>
<feature type="compositionally biased region" description="Low complexity" evidence="1">
    <location>
        <begin position="44"/>
        <end position="59"/>
    </location>
</feature>
<dbReference type="OrthoDB" id="4427769at2"/>
<dbReference type="EMBL" id="CP006841">
    <property type="protein sequence ID" value="ALA68249.1"/>
    <property type="molecule type" value="Genomic_DNA"/>
</dbReference>
<dbReference type="PROSITE" id="PS51257">
    <property type="entry name" value="PROKAR_LIPOPROTEIN"/>
    <property type="match status" value="1"/>
</dbReference>
<feature type="region of interest" description="Disordered" evidence="1">
    <location>
        <begin position="41"/>
        <end position="97"/>
    </location>
</feature>
<evidence type="ECO:0000313" key="4">
    <source>
        <dbReference type="Proteomes" id="UP000058446"/>
    </source>
</evidence>
<evidence type="ECO:0000313" key="3">
    <source>
        <dbReference type="EMBL" id="ALA68249.1"/>
    </source>
</evidence>
<feature type="chain" id="PRO_5039046543" evidence="2">
    <location>
        <begin position="28"/>
        <end position="172"/>
    </location>
</feature>
<organism evidence="3 4">
    <name type="scientific">Corynebacterium lactis RW2-5</name>
    <dbReference type="NCBI Taxonomy" id="1408189"/>
    <lineage>
        <taxon>Bacteria</taxon>
        <taxon>Bacillati</taxon>
        <taxon>Actinomycetota</taxon>
        <taxon>Actinomycetes</taxon>
        <taxon>Mycobacteriales</taxon>
        <taxon>Corynebacteriaceae</taxon>
        <taxon>Corynebacterium</taxon>
    </lineage>
</organism>
<dbReference type="AlphaFoldDB" id="A0A0K2H2J4"/>
<reference evidence="3 4" key="1">
    <citation type="submission" date="2013-10" db="EMBL/GenBank/DDBJ databases">
        <title>Complete genome sequence of Corynebacterium lactis DSM 45799(T), isolated from raw cow milk.</title>
        <authorList>
            <person name="Ruckert C."/>
            <person name="Albersmeier A."/>
            <person name="Lipski A."/>
            <person name="Kalinowski J."/>
        </authorList>
    </citation>
    <scope>NUCLEOTIDE SEQUENCE [LARGE SCALE GENOMIC DNA]</scope>
    <source>
        <strain evidence="3 4">RW2-5</strain>
    </source>
</reference>
<evidence type="ECO:0000256" key="2">
    <source>
        <dbReference type="SAM" id="SignalP"/>
    </source>
</evidence>
<evidence type="ECO:0000256" key="1">
    <source>
        <dbReference type="SAM" id="MobiDB-lite"/>
    </source>
</evidence>
<gene>
    <name evidence="3" type="ORF">CLAC_11805</name>
</gene>